<protein>
    <submittedName>
        <fullName evidence="1">Uncharacterized protein</fullName>
    </submittedName>
</protein>
<dbReference type="AlphaFoldDB" id="A0A8B2U761"/>
<accession>A0A8B2U761</accession>
<comment type="caution">
    <text evidence="1">The sequence shown here is derived from an EMBL/GenBank/DDBJ whole genome shotgun (WGS) entry which is preliminary data.</text>
</comment>
<dbReference type="Proteomes" id="UP000253998">
    <property type="component" value="Unassembled WGS sequence"/>
</dbReference>
<name>A0A8B2U761_9PAST</name>
<dbReference type="EMBL" id="QEPM01000003">
    <property type="protein sequence ID" value="RDE71062.1"/>
    <property type="molecule type" value="Genomic_DNA"/>
</dbReference>
<sequence>MPIPLNSNKVRLKFTVKSDRTLDLLVSQLEKLLDVVTIN</sequence>
<reference evidence="1 2" key="1">
    <citation type="submission" date="2018-05" db="EMBL/GenBank/DDBJ databases">
        <title>Draft Genome Sequences for a Diverse set of 7 Haemophilus Species.</title>
        <authorList>
            <person name="Nichols M."/>
            <person name="Topaz N."/>
            <person name="Wang X."/>
            <person name="Wang X."/>
            <person name="Boxrud D."/>
        </authorList>
    </citation>
    <scope>NUCLEOTIDE SEQUENCE [LARGE SCALE GENOMIC DNA]</scope>
    <source>
        <strain evidence="1 2">C2001002503</strain>
    </source>
</reference>
<evidence type="ECO:0000313" key="1">
    <source>
        <dbReference type="EMBL" id="RDE71062.1"/>
    </source>
</evidence>
<proteinExistence type="predicted"/>
<evidence type="ECO:0000313" key="2">
    <source>
        <dbReference type="Proteomes" id="UP000253998"/>
    </source>
</evidence>
<gene>
    <name evidence="1" type="ORF">DPV83_05025</name>
</gene>
<dbReference type="Pfam" id="PF13710">
    <property type="entry name" value="ACT_5"/>
    <property type="match status" value="1"/>
</dbReference>
<organism evidence="1 2">
    <name type="scientific">Aggregatibacter segnis</name>
    <dbReference type="NCBI Taxonomy" id="739"/>
    <lineage>
        <taxon>Bacteria</taxon>
        <taxon>Pseudomonadati</taxon>
        <taxon>Pseudomonadota</taxon>
        <taxon>Gammaproteobacteria</taxon>
        <taxon>Pasteurellales</taxon>
        <taxon>Pasteurellaceae</taxon>
        <taxon>Aggregatibacter</taxon>
    </lineage>
</organism>